<evidence type="ECO:0000259" key="2">
    <source>
        <dbReference type="Pfam" id="PF03235"/>
    </source>
</evidence>
<sequence>MQTLESLKSIFKDRVFKIPDYQRGYAWQERQLKDFWEDIVNLPDDRFHYTGLLSLKQVAKKDYESKNWTSERWLIQDRAFRPFHIVDGQQRLTTFVIFINEILNLIKSLPENADKTDENIFIGTFSLKQIKEEYLVVQMPPKYILNTYKFGYEEDNPSFKYLRHRILGEPDGGSITETFYTLNLENAKRFFKDNLANYCKTYGISELELLFKKVTQNLMFNMHEIGDDFDVFVAFETMNNRGKKLSNLELLKNRLIYLTTLYEPYEITDDERAVLRDDINNAWKDVYYQLGRNKQKPLSDDDFLTAHWIMYFQYTRQKGDDYIKYLLEEKFSPQNIFNKTEVKLDSITTITEVRDQVGEEEIEENGIDDKPIFQSKLSPKEISDYVKSLQSAAVHWYNSFNPLNNSELTATEQLWLDRLNRIGIAYFRPLVVASYLRSDINSRSRVKLFKEIERFIFIAFRLGRAFSSYRNSEYYRLTKLLRSGNVTIDYICNTLRSRVEDWMSPATAFDTQSFKTYIARNYKNGGGGFYWWNGLHYFLYEYEQEKVRQNGNPKIDWTLFVKSEKDKVSIEHVYPQTADNPYWNKAFKKYNAQQKVYLTGSLGNLLPLSSSKNSSLQNDSFPDKKSPKGKSHKGYTDGSHSEIEVAAYKDWDANAVLERGLLLLDFMEKRWDIKFTSNEDKKDVLFLNFIK</sequence>
<reference evidence="4 5" key="1">
    <citation type="submission" date="2021-03" db="EMBL/GenBank/DDBJ databases">
        <title>Genomic Encyclopedia of Type Strains, Phase IV (KMG-IV): sequencing the most valuable type-strain genomes for metagenomic binning, comparative biology and taxonomic classification.</title>
        <authorList>
            <person name="Goeker M."/>
        </authorList>
    </citation>
    <scope>NUCLEOTIDE SEQUENCE [LARGE SCALE GENOMIC DNA]</scope>
    <source>
        <strain evidence="4 5">DSM 6139</strain>
    </source>
</reference>
<proteinExistence type="predicted"/>
<feature type="domain" description="GmrSD restriction endonucleases N-terminal" evidence="2">
    <location>
        <begin position="8"/>
        <end position="255"/>
    </location>
</feature>
<dbReference type="EMBL" id="JAGGKC010000027">
    <property type="protein sequence ID" value="MBP1920324.1"/>
    <property type="molecule type" value="Genomic_DNA"/>
</dbReference>
<accession>A0ABS4G716</accession>
<feature type="region of interest" description="Disordered" evidence="1">
    <location>
        <begin position="611"/>
        <end position="637"/>
    </location>
</feature>
<dbReference type="InterPro" id="IPR011089">
    <property type="entry name" value="GmrSD_C"/>
</dbReference>
<comment type="caution">
    <text evidence="4">The sequence shown here is derived from an EMBL/GenBank/DDBJ whole genome shotgun (WGS) entry which is preliminary data.</text>
</comment>
<evidence type="ECO:0008006" key="6">
    <source>
        <dbReference type="Google" id="ProtNLM"/>
    </source>
</evidence>
<feature type="domain" description="GmrSD restriction endonucleases C-terminal" evidence="3">
    <location>
        <begin position="535"/>
        <end position="663"/>
    </location>
</feature>
<evidence type="ECO:0000313" key="5">
    <source>
        <dbReference type="Proteomes" id="UP001519271"/>
    </source>
</evidence>
<keyword evidence="5" id="KW-1185">Reference proteome</keyword>
<organism evidence="4 5">
    <name type="scientific">Youngiibacter multivorans</name>
    <dbReference type="NCBI Taxonomy" id="937251"/>
    <lineage>
        <taxon>Bacteria</taxon>
        <taxon>Bacillati</taxon>
        <taxon>Bacillota</taxon>
        <taxon>Clostridia</taxon>
        <taxon>Eubacteriales</taxon>
        <taxon>Clostridiaceae</taxon>
        <taxon>Youngiibacter</taxon>
    </lineage>
</organism>
<dbReference type="Proteomes" id="UP001519271">
    <property type="component" value="Unassembled WGS sequence"/>
</dbReference>
<dbReference type="RefSeq" id="WP_209460495.1">
    <property type="nucleotide sequence ID" value="NZ_JAGGKC010000027.1"/>
</dbReference>
<dbReference type="Pfam" id="PF07510">
    <property type="entry name" value="GmrSD_C"/>
    <property type="match status" value="1"/>
</dbReference>
<gene>
    <name evidence="4" type="ORF">J2Z34_002835</name>
</gene>
<evidence type="ECO:0000259" key="3">
    <source>
        <dbReference type="Pfam" id="PF07510"/>
    </source>
</evidence>
<dbReference type="Pfam" id="PF03235">
    <property type="entry name" value="GmrSD_N"/>
    <property type="match status" value="1"/>
</dbReference>
<dbReference type="InterPro" id="IPR004919">
    <property type="entry name" value="GmrSD_N"/>
</dbReference>
<evidence type="ECO:0000256" key="1">
    <source>
        <dbReference type="SAM" id="MobiDB-lite"/>
    </source>
</evidence>
<protein>
    <recommendedName>
        <fullName evidence="6">DUF262 domain-containing protein</fullName>
    </recommendedName>
</protein>
<dbReference type="PANTHER" id="PTHR35149:SF1">
    <property type="entry name" value="DUF5655 DOMAIN-CONTAINING PROTEIN"/>
    <property type="match status" value="1"/>
</dbReference>
<dbReference type="PANTHER" id="PTHR35149">
    <property type="entry name" value="SLL5132 PROTEIN"/>
    <property type="match status" value="1"/>
</dbReference>
<evidence type="ECO:0000313" key="4">
    <source>
        <dbReference type="EMBL" id="MBP1920324.1"/>
    </source>
</evidence>
<name>A0ABS4G716_9CLOT</name>